<evidence type="ECO:0000256" key="1">
    <source>
        <dbReference type="ARBA" id="ARBA00001755"/>
    </source>
</evidence>
<name>U5DM82_9CHRO</name>
<dbReference type="Proteomes" id="UP000016960">
    <property type="component" value="Unassembled WGS sequence"/>
</dbReference>
<dbReference type="UniPathway" id="UPA00252"/>
<dbReference type="SUPFAM" id="SSF51905">
    <property type="entry name" value="FAD/NAD(P)-binding domain"/>
    <property type="match status" value="1"/>
</dbReference>
<evidence type="ECO:0000259" key="12">
    <source>
        <dbReference type="Pfam" id="PF01593"/>
    </source>
</evidence>
<evidence type="ECO:0000256" key="3">
    <source>
        <dbReference type="ARBA" id="ARBA00004744"/>
    </source>
</evidence>
<dbReference type="InParanoid" id="U5DM82"/>
<dbReference type="GO" id="GO:0006783">
    <property type="term" value="P:heme biosynthetic process"/>
    <property type="evidence" value="ECO:0007669"/>
    <property type="project" value="UniProtKB-UniRule"/>
</dbReference>
<dbReference type="STRING" id="582515.KR51_00013180"/>
<organism evidence="13 14">
    <name type="scientific">Rubidibacter lacunae KORDI 51-2</name>
    <dbReference type="NCBI Taxonomy" id="582515"/>
    <lineage>
        <taxon>Bacteria</taxon>
        <taxon>Bacillati</taxon>
        <taxon>Cyanobacteriota</taxon>
        <taxon>Cyanophyceae</taxon>
        <taxon>Oscillatoriophycideae</taxon>
        <taxon>Chroococcales</taxon>
        <taxon>Aphanothecaceae</taxon>
        <taxon>Rubidibacter</taxon>
    </lineage>
</organism>
<keyword evidence="14" id="KW-1185">Reference proteome</keyword>
<dbReference type="InterPro" id="IPR004572">
    <property type="entry name" value="Protoporphyrinogen_oxidase"/>
</dbReference>
<keyword evidence="10 11" id="KW-0350">Heme biosynthesis</keyword>
<protein>
    <recommendedName>
        <fullName evidence="6 11">Coproporphyrinogen III oxidase</fullName>
        <ecNumber evidence="5 11">1.3.3.15</ecNumber>
    </recommendedName>
</protein>
<dbReference type="SUPFAM" id="SSF54373">
    <property type="entry name" value="FAD-linked reductases, C-terminal domain"/>
    <property type="match status" value="1"/>
</dbReference>
<reference evidence="13 14" key="1">
    <citation type="submission" date="2013-05" db="EMBL/GenBank/DDBJ databases">
        <title>Draft genome sequence of Rubidibacter lacunae KORDI 51-2.</title>
        <authorList>
            <person name="Choi D.H."/>
            <person name="Noh J.H."/>
            <person name="Kwon K.-K."/>
            <person name="Lee J.-H."/>
            <person name="Ryu J.-Y."/>
        </authorList>
    </citation>
    <scope>NUCLEOTIDE SEQUENCE [LARGE SCALE GENOMIC DNA]</scope>
    <source>
        <strain evidence="13 14">KORDI 51-2</strain>
    </source>
</reference>
<dbReference type="OrthoDB" id="25353at2"/>
<dbReference type="InterPro" id="IPR050464">
    <property type="entry name" value="Zeta_carotene_desat/Oxidored"/>
</dbReference>
<comment type="caution">
    <text evidence="13">The sequence shown here is derived from an EMBL/GenBank/DDBJ whole genome shotgun (WGS) entry which is preliminary data.</text>
</comment>
<dbReference type="FunCoup" id="U5DM82">
    <property type="interactions" value="437"/>
</dbReference>
<comment type="similarity">
    <text evidence="4 11">Belongs to the protoporphyrinogen/coproporphyrinogen oxidase family. Coproporphyrinogen III oxidase subfamily.</text>
</comment>
<dbReference type="PANTHER" id="PTHR42923:SF3">
    <property type="entry name" value="PROTOPORPHYRINOGEN OXIDASE"/>
    <property type="match status" value="1"/>
</dbReference>
<evidence type="ECO:0000256" key="5">
    <source>
        <dbReference type="ARBA" id="ARBA00012402"/>
    </source>
</evidence>
<keyword evidence="7 11" id="KW-0285">Flavoprotein</keyword>
<dbReference type="RefSeq" id="WP_022605844.1">
    <property type="nucleotide sequence ID" value="NZ_ASSJ01000035.1"/>
</dbReference>
<keyword evidence="8 11" id="KW-0274">FAD</keyword>
<dbReference type="Gene3D" id="1.10.3110.10">
    <property type="entry name" value="protoporphyrinogen ix oxidase, domain 3"/>
    <property type="match status" value="1"/>
</dbReference>
<dbReference type="EMBL" id="ASSJ01000035">
    <property type="protein sequence ID" value="ERN41987.1"/>
    <property type="molecule type" value="Genomic_DNA"/>
</dbReference>
<dbReference type="InterPro" id="IPR036188">
    <property type="entry name" value="FAD/NAD-bd_sf"/>
</dbReference>
<dbReference type="AlphaFoldDB" id="U5DM82"/>
<dbReference type="NCBIfam" id="TIGR00562">
    <property type="entry name" value="proto_IX_ox"/>
    <property type="match status" value="1"/>
</dbReference>
<sequence length="469" mass="50582">MLDTLVVGAGLSGLSVARSLQMAGRNVLVAEAQERVGGNILTQQSDDGFQWEEGPNSFSPNRELLELAVGVGLRDKLIFADRRLPRFVYWRNSLHPVPMSPPRAVTTSLLSPLGKLRAVAGAIGFVPPALSDEESVAEFFTRHLGSEVAERLVAPFVSGVYAGDVERLSVSSAFRQVAKLSEVGGGLLAGALLTRRGKSGPPQKLPPRVDPNLPRVQRGELGSFVGGLKMLPEAIAAKLGTKLKLHWTLEHLVRCEGGYRAEFATPEGQQQIEVRSLVLATPAYRCARVLQSLAPSACQALSEMPYPAVACVVLAYPSSAFSSPLQGFGNLIPRGQGIRTLGTIWSSALFPGRTPPGWEILTSFIGGATDPELGTLSAQQIVAEVRRDLQRVLVDKEPNTEPRVLAAKVWPRAIPQYVLGHSDRLNRIQIDLDRLPGLYLCSNFTDGVALGDCVRRGFETAEAIGQYLN</sequence>
<comment type="subcellular location">
    <subcellularLocation>
        <location evidence="11">Cytoplasm</location>
    </subcellularLocation>
</comment>
<keyword evidence="9 11" id="KW-0560">Oxidoreductase</keyword>
<dbReference type="InterPro" id="IPR002937">
    <property type="entry name" value="Amino_oxidase"/>
</dbReference>
<dbReference type="Gene3D" id="3.90.660.20">
    <property type="entry name" value="Protoporphyrinogen oxidase, mitochondrial, domain 2"/>
    <property type="match status" value="1"/>
</dbReference>
<dbReference type="GO" id="GO:0005737">
    <property type="term" value="C:cytoplasm"/>
    <property type="evidence" value="ECO:0007669"/>
    <property type="project" value="UniProtKB-SubCell"/>
</dbReference>
<gene>
    <name evidence="13" type="ORF">KR51_00013180</name>
</gene>
<evidence type="ECO:0000313" key="13">
    <source>
        <dbReference type="EMBL" id="ERN41987.1"/>
    </source>
</evidence>
<dbReference type="eggNOG" id="COG1232">
    <property type="taxonomic scope" value="Bacteria"/>
</dbReference>
<dbReference type="Gene3D" id="3.50.50.60">
    <property type="entry name" value="FAD/NAD(P)-binding domain"/>
    <property type="match status" value="1"/>
</dbReference>
<accession>U5DM82</accession>
<evidence type="ECO:0000256" key="6">
    <source>
        <dbReference type="ARBA" id="ARBA00019046"/>
    </source>
</evidence>
<feature type="domain" description="Amine oxidase" evidence="12">
    <location>
        <begin position="11"/>
        <end position="464"/>
    </location>
</feature>
<comment type="function">
    <text evidence="11">Involved in coproporphyrin-dependent heme b biosynthesis. Catalyzes the oxidation of coproporphyrinogen III to coproporphyrin III.</text>
</comment>
<comment type="pathway">
    <text evidence="3 11">Porphyrin-containing compound metabolism; protoheme biosynthesis.</text>
</comment>
<dbReference type="Pfam" id="PF01593">
    <property type="entry name" value="Amino_oxidase"/>
    <property type="match status" value="1"/>
</dbReference>
<evidence type="ECO:0000256" key="2">
    <source>
        <dbReference type="ARBA" id="ARBA00001974"/>
    </source>
</evidence>
<evidence type="ECO:0000256" key="9">
    <source>
        <dbReference type="ARBA" id="ARBA00023002"/>
    </source>
</evidence>
<dbReference type="GO" id="GO:0004729">
    <property type="term" value="F:oxygen-dependent protoporphyrinogen oxidase activity"/>
    <property type="evidence" value="ECO:0007669"/>
    <property type="project" value="UniProtKB-UniRule"/>
</dbReference>
<evidence type="ECO:0000256" key="7">
    <source>
        <dbReference type="ARBA" id="ARBA00022630"/>
    </source>
</evidence>
<keyword evidence="11" id="KW-0963">Cytoplasm</keyword>
<comment type="cofactor">
    <cofactor evidence="2 11">
        <name>FAD</name>
        <dbReference type="ChEBI" id="CHEBI:57692"/>
    </cofactor>
</comment>
<dbReference type="EC" id="1.3.3.15" evidence="5 11"/>
<dbReference type="PANTHER" id="PTHR42923">
    <property type="entry name" value="PROTOPORPHYRINOGEN OXIDASE"/>
    <property type="match status" value="1"/>
</dbReference>
<evidence type="ECO:0000256" key="11">
    <source>
        <dbReference type="RuleBase" id="RU364052"/>
    </source>
</evidence>
<proteinExistence type="inferred from homology"/>
<evidence type="ECO:0000256" key="4">
    <source>
        <dbReference type="ARBA" id="ARBA00008310"/>
    </source>
</evidence>
<dbReference type="PATRIC" id="fig|582515.4.peg.1466"/>
<comment type="catalytic activity">
    <reaction evidence="1">
        <text>coproporphyrinogen III + 3 O2 = coproporphyrin III + 3 H2O2</text>
        <dbReference type="Rhea" id="RHEA:43436"/>
        <dbReference type="ChEBI" id="CHEBI:15379"/>
        <dbReference type="ChEBI" id="CHEBI:16240"/>
        <dbReference type="ChEBI" id="CHEBI:57309"/>
        <dbReference type="ChEBI" id="CHEBI:131725"/>
        <dbReference type="EC" id="1.3.3.15"/>
    </reaction>
    <physiologicalReaction direction="left-to-right" evidence="1">
        <dbReference type="Rhea" id="RHEA:43437"/>
    </physiologicalReaction>
</comment>
<evidence type="ECO:0000256" key="8">
    <source>
        <dbReference type="ARBA" id="ARBA00022827"/>
    </source>
</evidence>
<evidence type="ECO:0000313" key="14">
    <source>
        <dbReference type="Proteomes" id="UP000016960"/>
    </source>
</evidence>
<evidence type="ECO:0000256" key="10">
    <source>
        <dbReference type="ARBA" id="ARBA00023133"/>
    </source>
</evidence>